<keyword evidence="1" id="KW-0812">Transmembrane</keyword>
<feature type="transmembrane region" description="Helical" evidence="1">
    <location>
        <begin position="37"/>
        <end position="56"/>
    </location>
</feature>
<gene>
    <name evidence="2" type="ORF">GCM10025772_20040</name>
</gene>
<keyword evidence="1" id="KW-0472">Membrane</keyword>
<sequence>MFVYIKILKHQFNSIAIWMHTSVVYQKEETKMKSPRIIFEFTVALLVLGTGTAFALSGFVGWGLTATGALLLCASGLSWMQSLNQSPSTVVQKR</sequence>
<keyword evidence="1" id="KW-1133">Transmembrane helix</keyword>
<organism evidence="2 3">
    <name type="scientific">Ferrimonas gelatinilytica</name>
    <dbReference type="NCBI Taxonomy" id="1255257"/>
    <lineage>
        <taxon>Bacteria</taxon>
        <taxon>Pseudomonadati</taxon>
        <taxon>Pseudomonadota</taxon>
        <taxon>Gammaproteobacteria</taxon>
        <taxon>Alteromonadales</taxon>
        <taxon>Ferrimonadaceae</taxon>
        <taxon>Ferrimonas</taxon>
    </lineage>
</organism>
<reference evidence="3" key="1">
    <citation type="journal article" date="2019" name="Int. J. Syst. Evol. Microbiol.">
        <title>The Global Catalogue of Microorganisms (GCM) 10K type strain sequencing project: providing services to taxonomists for standard genome sequencing and annotation.</title>
        <authorList>
            <consortium name="The Broad Institute Genomics Platform"/>
            <consortium name="The Broad Institute Genome Sequencing Center for Infectious Disease"/>
            <person name="Wu L."/>
            <person name="Ma J."/>
        </authorList>
    </citation>
    <scope>NUCLEOTIDE SEQUENCE [LARGE SCALE GENOMIC DNA]</scope>
    <source>
        <strain evidence="3">JCM 18720</strain>
    </source>
</reference>
<keyword evidence="3" id="KW-1185">Reference proteome</keyword>
<accession>A0ABP9S6D7</accession>
<comment type="caution">
    <text evidence="2">The sequence shown here is derived from an EMBL/GenBank/DDBJ whole genome shotgun (WGS) entry which is preliminary data.</text>
</comment>
<dbReference type="Proteomes" id="UP001501600">
    <property type="component" value="Unassembled WGS sequence"/>
</dbReference>
<evidence type="ECO:0000313" key="3">
    <source>
        <dbReference type="Proteomes" id="UP001501600"/>
    </source>
</evidence>
<feature type="transmembrane region" description="Helical" evidence="1">
    <location>
        <begin position="62"/>
        <end position="80"/>
    </location>
</feature>
<evidence type="ECO:0008006" key="4">
    <source>
        <dbReference type="Google" id="ProtNLM"/>
    </source>
</evidence>
<evidence type="ECO:0000313" key="2">
    <source>
        <dbReference type="EMBL" id="GAA5191983.1"/>
    </source>
</evidence>
<dbReference type="EMBL" id="BAABLF010000013">
    <property type="protein sequence ID" value="GAA5191983.1"/>
    <property type="molecule type" value="Genomic_DNA"/>
</dbReference>
<protein>
    <recommendedName>
        <fullName evidence="4">DUF2892 domain-containing protein</fullName>
    </recommendedName>
</protein>
<name>A0ABP9S6D7_9GAMM</name>
<proteinExistence type="predicted"/>
<evidence type="ECO:0000256" key="1">
    <source>
        <dbReference type="SAM" id="Phobius"/>
    </source>
</evidence>